<comment type="caution">
    <text evidence="3">The sequence shown here is derived from an EMBL/GenBank/DDBJ whole genome shotgun (WGS) entry which is preliminary data.</text>
</comment>
<dbReference type="Gene3D" id="3.30.230.10">
    <property type="match status" value="1"/>
</dbReference>
<dbReference type="NCBIfam" id="TIGR00368">
    <property type="entry name" value="YifB family Mg chelatase-like AAA ATPase"/>
    <property type="match status" value="1"/>
</dbReference>
<evidence type="ECO:0000313" key="3">
    <source>
        <dbReference type="EMBL" id="OPX51242.1"/>
    </source>
</evidence>
<dbReference type="EMBL" id="LTAY01000006">
    <property type="protein sequence ID" value="OPX51242.1"/>
    <property type="molecule type" value="Genomic_DNA"/>
</dbReference>
<dbReference type="PANTHER" id="PTHR32039">
    <property type="entry name" value="MAGNESIUM-CHELATASE SUBUNIT CHLI"/>
    <property type="match status" value="1"/>
</dbReference>
<dbReference type="Pfam" id="PF13541">
    <property type="entry name" value="ChlI"/>
    <property type="match status" value="1"/>
</dbReference>
<dbReference type="InterPro" id="IPR003593">
    <property type="entry name" value="AAA+_ATPase"/>
</dbReference>
<dbReference type="Proteomes" id="UP000191448">
    <property type="component" value="Unassembled WGS sequence"/>
</dbReference>
<sequence>MAVNIKSATNLGVESLIVNVEVQITPGLPMFNIVGLPDTSVREAKERVRAAILNSGLEFPLGRIIVNLSPADIRKIGSLLDLPIAIGILMESNQIRKMDMEKFLAFGELSLSGDIKEVNGAIPILLEGIEKNINKFICPYKNKFEINIVKNGEVYLFENLSEVIDFINNEDLAPFEFYEEEFEEKNNCEDIDSVIGHSLSKRALSIGAAGKHNIILFGTPGSGKTMLARAFKSLLPNLTEEEKLQVFKIYSINGLIDDIKKVNIPFRSPHHTITKIGLVGGGREARAGEITLAHNGVLFLDEILEFKKEILESLRAPLEDGKVQIDRIGYKTLMPSNFILLGALNLCPCGKYTLDDFEKNECLCSDSEIRRYQNRLSKPLRDRIDIFNYVNRIKFSELNNRVEPEKEKLRRKIEKARKMQMKRYKETKYNYNSDLKGKDIFLYSKMTKESEKFLKTFFEKTNSSIRSYGKVIKLGRTIADMEEEEFIESEFLMEALSFRKDINGEFM</sequence>
<feature type="domain" description="AAA+ ATPase" evidence="2">
    <location>
        <begin position="210"/>
        <end position="394"/>
    </location>
</feature>
<dbReference type="InterPro" id="IPR014721">
    <property type="entry name" value="Ribsml_uS5_D2-typ_fold_subgr"/>
</dbReference>
<dbReference type="SUPFAM" id="SSF54211">
    <property type="entry name" value="Ribosomal protein S5 domain 2-like"/>
    <property type="match status" value="1"/>
</dbReference>
<dbReference type="PANTHER" id="PTHR32039:SF7">
    <property type="entry name" value="COMPETENCE PROTEIN COMM"/>
    <property type="match status" value="1"/>
</dbReference>
<dbReference type="Gene3D" id="3.40.50.300">
    <property type="entry name" value="P-loop containing nucleotide triphosphate hydrolases"/>
    <property type="match status" value="1"/>
</dbReference>
<comment type="similarity">
    <text evidence="1">Belongs to the Mg-chelatase subunits D/I family. ComM subfamily.</text>
</comment>
<dbReference type="SMART" id="SM00382">
    <property type="entry name" value="AAA"/>
    <property type="match status" value="1"/>
</dbReference>
<dbReference type="RefSeq" id="WP_080021484.1">
    <property type="nucleotide sequence ID" value="NZ_LTAY01000006.1"/>
</dbReference>
<dbReference type="InterPro" id="IPR004482">
    <property type="entry name" value="Mg_chelat-rel"/>
</dbReference>
<dbReference type="InterPro" id="IPR045006">
    <property type="entry name" value="CHLI-like"/>
</dbReference>
<dbReference type="GO" id="GO:0005524">
    <property type="term" value="F:ATP binding"/>
    <property type="evidence" value="ECO:0007669"/>
    <property type="project" value="InterPro"/>
</dbReference>
<dbReference type="OrthoDB" id="9813147at2"/>
<dbReference type="InterPro" id="IPR025158">
    <property type="entry name" value="Mg_chelat-rel_C"/>
</dbReference>
<accession>A0A1V4SZ82</accession>
<proteinExistence type="inferred from homology"/>
<dbReference type="InterPro" id="IPR020568">
    <property type="entry name" value="Ribosomal_Su5_D2-typ_SF"/>
</dbReference>
<name>A0A1V4SZ82_9CLOT</name>
<dbReference type="AlphaFoldDB" id="A0A1V4SZ82"/>
<reference evidence="3 4" key="1">
    <citation type="submission" date="2016-02" db="EMBL/GenBank/DDBJ databases">
        <title>Genome sequence of Clostridium thermobutyricum DSM 4928.</title>
        <authorList>
            <person name="Poehlein A."/>
            <person name="Daniel R."/>
        </authorList>
    </citation>
    <scope>NUCLEOTIDE SEQUENCE [LARGE SCALE GENOMIC DNA]</scope>
    <source>
        <strain evidence="3 4">DSM 4928</strain>
    </source>
</reference>
<evidence type="ECO:0000313" key="4">
    <source>
        <dbReference type="Proteomes" id="UP000191448"/>
    </source>
</evidence>
<dbReference type="SUPFAM" id="SSF52540">
    <property type="entry name" value="P-loop containing nucleoside triphosphate hydrolases"/>
    <property type="match status" value="1"/>
</dbReference>
<dbReference type="InterPro" id="IPR000523">
    <property type="entry name" value="Mg_chelatse_chII-like_cat_dom"/>
</dbReference>
<evidence type="ECO:0000256" key="1">
    <source>
        <dbReference type="ARBA" id="ARBA00006354"/>
    </source>
</evidence>
<dbReference type="Pfam" id="PF01078">
    <property type="entry name" value="Mg_chelatase"/>
    <property type="match status" value="1"/>
</dbReference>
<dbReference type="InterPro" id="IPR027417">
    <property type="entry name" value="P-loop_NTPase"/>
</dbReference>
<dbReference type="Pfam" id="PF13335">
    <property type="entry name" value="Mg_chelatase_C"/>
    <property type="match status" value="1"/>
</dbReference>
<protein>
    <submittedName>
        <fullName evidence="3">Competence protein ComM</fullName>
    </submittedName>
</protein>
<evidence type="ECO:0000259" key="2">
    <source>
        <dbReference type="SMART" id="SM00382"/>
    </source>
</evidence>
<organism evidence="3 4">
    <name type="scientific">Clostridium thermobutyricum DSM 4928</name>
    <dbReference type="NCBI Taxonomy" id="1121339"/>
    <lineage>
        <taxon>Bacteria</taxon>
        <taxon>Bacillati</taxon>
        <taxon>Bacillota</taxon>
        <taxon>Clostridia</taxon>
        <taxon>Eubacteriales</taxon>
        <taxon>Clostridiaceae</taxon>
        <taxon>Clostridium</taxon>
    </lineage>
</organism>
<gene>
    <name evidence="3" type="primary">comM</name>
    <name evidence="3" type="ORF">CLTHE_00300</name>
</gene>